<keyword evidence="8" id="KW-1185">Reference proteome</keyword>
<dbReference type="GO" id="GO:0000724">
    <property type="term" value="P:double-strand break repair via homologous recombination"/>
    <property type="evidence" value="ECO:0007669"/>
    <property type="project" value="TreeGrafter"/>
</dbReference>
<dbReference type="InterPro" id="IPR027417">
    <property type="entry name" value="P-loop_NTPase"/>
</dbReference>
<dbReference type="GO" id="GO:0003697">
    <property type="term" value="F:single-stranded DNA binding"/>
    <property type="evidence" value="ECO:0007669"/>
    <property type="project" value="TreeGrafter"/>
</dbReference>
<dbReference type="AlphaFoldDB" id="A0A0D2QD66"/>
<accession>A0A0D2QD66</accession>
<feature type="region of interest" description="Disordered" evidence="5">
    <location>
        <begin position="1"/>
        <end position="106"/>
    </location>
</feature>
<protein>
    <recommendedName>
        <fullName evidence="2">Structural maintenance of chromosomes protein 5</fullName>
    </recommendedName>
</protein>
<reference evidence="8" key="1">
    <citation type="submission" date="2014-04" db="EMBL/GenBank/DDBJ databases">
        <title>Evolutionary Origins and Diversification of the Mycorrhizal Mutualists.</title>
        <authorList>
            <consortium name="DOE Joint Genome Institute"/>
            <consortium name="Mycorrhizal Genomics Consortium"/>
            <person name="Kohler A."/>
            <person name="Kuo A."/>
            <person name="Nagy L.G."/>
            <person name="Floudas D."/>
            <person name="Copeland A."/>
            <person name="Barry K.W."/>
            <person name="Cichocki N."/>
            <person name="Veneault-Fourrey C."/>
            <person name="LaButti K."/>
            <person name="Lindquist E.A."/>
            <person name="Lipzen A."/>
            <person name="Lundell T."/>
            <person name="Morin E."/>
            <person name="Murat C."/>
            <person name="Riley R."/>
            <person name="Ohm R."/>
            <person name="Sun H."/>
            <person name="Tunlid A."/>
            <person name="Henrissat B."/>
            <person name="Grigoriev I.V."/>
            <person name="Hibbett D.S."/>
            <person name="Martin F."/>
        </authorList>
    </citation>
    <scope>NUCLEOTIDE SEQUENCE [LARGE SCALE GENOMIC DNA]</scope>
    <source>
        <strain evidence="8">FD-334 SS-4</strain>
    </source>
</reference>
<sequence length="1202" mass="137913">MPRASSSAQPEGSRVKKEKIVVKEERSKGKRREQVEEVEEEEQHESQEQNERDVDAEGEEEEEEDSQSGSPRGSKRARINGDGDSVPSRSDSQPPLPRVKTQPRDVDSYVPGSIVRIQLSNFVTYDYVQFRPGPYLNMIIGPNGTGKSSIACAIALGLNFPPAVLGRSNEINAYVKNGTDTGYIEIELKGPKNKPNLVIRRNLNARSKTSTFTLNGQAASGREINLKMAELNVQVGNLCSFLPQDRVSEFAAMSSQQLLKETQLAAGDENLTNWHTTLIGAGQELKIIQQAIKDDEDSLKQMQDRNEGIERDVQRYKERKKIEHTINLLAVLIPVAEYRENRKRYLEIKGQQRTIRAKVQRLRDKNEPAHDRLKKYDQDVKNADNQREDLKKSTQKRFKKMSAKCKATDDLEVQSSEIVDKIASLKKEEKNRKKDIDNLASEISKLEAELEKPPSQDLPTKDELTAISEEIKAERQIIGTRREEFNYQMRSVINRKAGFAATVAAAEQDMKKLDNVDVQKLNAMRKWDQDTYDAIIWVRNNRHLFKMEVFETPFMRLSMKNRQFADAVESCFSATQMKSFVTQCQEDCDVINKHINDETAALGRKTRVTTWFRPYNENNFIAPPMSREELQQLRFDGYALDYVDFPEGMRWFLSSMNLHRTAVALNGSAIDVNQAMQLVARPMHNHSGGATFISGTTMNIVTRSRYGRKAVGNMTRDVQRARSLSAPTIDLEVKRQIDGRIRDARREMELCEEERIPLVQEIEKLDQRETAYNALVDKFKRKQDIIKKEATRLTGLRSRLDARQKNIKVLIDKPTAEKQSIKLREKLQEINQQRMQYIREFTDLFHAIIAEQQECTRCGLRYMQINNNRNAFKELCERKDAKYQTALVELNRLTEQFAQVKKETTLILDRGRVALDENTPEVKEQYKQIEKDRVDYETAVKEAAEQGLGPPQVPDSIDMRSSDELQAELETQRANLEMNLNTNPGVIEQYEKRKRDIEQLEKTLEGRKKKEEKVAKDIKNARDNWQPALQRLVDSIGQKFSAAFDRIGCAGEIRINENEDYDKWAIDILVKFRDSEKLQLLTAHRQSGGERSLTTILYLMSLTEEARAPFSLVDEINQGMDQRAERMVHNSMVGVTCKEESGQYFLITPKLLPDLHYDEKMKILVVNNGEWLPEEKDIGCMNDMIDLFLHAQRPGGGAASAM</sequence>
<dbReference type="Pfam" id="PF13476">
    <property type="entry name" value="AAA_23"/>
    <property type="match status" value="1"/>
</dbReference>
<dbReference type="InterPro" id="IPR038729">
    <property type="entry name" value="Rad50/SbcC_AAA"/>
</dbReference>
<dbReference type="OMA" id="RFWTSQP"/>
<comment type="similarity">
    <text evidence="1">Belongs to the SMC family. SMC5 subfamily.</text>
</comment>
<gene>
    <name evidence="7" type="ORF">HYPSUDRAFT_31485</name>
</gene>
<feature type="domain" description="Rad50/SbcC-type AAA" evidence="6">
    <location>
        <begin position="116"/>
        <end position="327"/>
    </location>
</feature>
<feature type="compositionally biased region" description="Basic and acidic residues" evidence="5">
    <location>
        <begin position="13"/>
        <end position="35"/>
    </location>
</feature>
<dbReference type="PANTHER" id="PTHR45916">
    <property type="entry name" value="STRUCTURAL MAINTENANCE OF CHROMOSOMES PROTEIN 5"/>
    <property type="match status" value="1"/>
</dbReference>
<feature type="coiled-coil region" evidence="4">
    <location>
        <begin position="987"/>
        <end position="1017"/>
    </location>
</feature>
<name>A0A0D2QD66_HYPSF</name>
<feature type="region of interest" description="Disordered" evidence="5">
    <location>
        <begin position="361"/>
        <end position="396"/>
    </location>
</feature>
<feature type="compositionally biased region" description="Basic and acidic residues" evidence="5">
    <location>
        <begin position="361"/>
        <end position="392"/>
    </location>
</feature>
<feature type="compositionally biased region" description="Basic and acidic residues" evidence="5">
    <location>
        <begin position="44"/>
        <end position="55"/>
    </location>
</feature>
<evidence type="ECO:0000256" key="5">
    <source>
        <dbReference type="SAM" id="MobiDB-lite"/>
    </source>
</evidence>
<evidence type="ECO:0000256" key="2">
    <source>
        <dbReference type="ARBA" id="ARBA00018687"/>
    </source>
</evidence>
<dbReference type="GO" id="GO:0016887">
    <property type="term" value="F:ATP hydrolysis activity"/>
    <property type="evidence" value="ECO:0007669"/>
    <property type="project" value="InterPro"/>
</dbReference>
<evidence type="ECO:0000313" key="7">
    <source>
        <dbReference type="EMBL" id="KJA29565.1"/>
    </source>
</evidence>
<dbReference type="PANTHER" id="PTHR45916:SF1">
    <property type="entry name" value="STRUCTURAL MAINTENANCE OF CHROMOSOMES PROTEIN 5"/>
    <property type="match status" value="1"/>
</dbReference>
<feature type="compositionally biased region" description="Polar residues" evidence="5">
    <location>
        <begin position="1"/>
        <end position="10"/>
    </location>
</feature>
<evidence type="ECO:0000256" key="3">
    <source>
        <dbReference type="ARBA" id="ARBA00023054"/>
    </source>
</evidence>
<dbReference type="Proteomes" id="UP000054270">
    <property type="component" value="Unassembled WGS sequence"/>
</dbReference>
<keyword evidence="3 4" id="KW-0175">Coiled coil</keyword>
<dbReference type="EMBL" id="KN817518">
    <property type="protein sequence ID" value="KJA29565.1"/>
    <property type="molecule type" value="Genomic_DNA"/>
</dbReference>
<dbReference type="OrthoDB" id="10254973at2759"/>
<evidence type="ECO:0000256" key="1">
    <source>
        <dbReference type="ARBA" id="ARBA00010171"/>
    </source>
</evidence>
<evidence type="ECO:0000256" key="4">
    <source>
        <dbReference type="SAM" id="Coils"/>
    </source>
</evidence>
<evidence type="ECO:0000313" key="8">
    <source>
        <dbReference type="Proteomes" id="UP000054270"/>
    </source>
</evidence>
<evidence type="ECO:0000259" key="6">
    <source>
        <dbReference type="Pfam" id="PF13476"/>
    </source>
</evidence>
<dbReference type="GO" id="GO:0005634">
    <property type="term" value="C:nucleus"/>
    <property type="evidence" value="ECO:0007669"/>
    <property type="project" value="TreeGrafter"/>
</dbReference>
<feature type="coiled-coil region" evidence="4">
    <location>
        <begin position="876"/>
        <end position="946"/>
    </location>
</feature>
<feature type="compositionally biased region" description="Acidic residues" evidence="5">
    <location>
        <begin position="56"/>
        <end position="66"/>
    </location>
</feature>
<feature type="coiled-coil region" evidence="4">
    <location>
        <begin position="422"/>
        <end position="449"/>
    </location>
</feature>
<organism evidence="7 8">
    <name type="scientific">Hypholoma sublateritium (strain FD-334 SS-4)</name>
    <dbReference type="NCBI Taxonomy" id="945553"/>
    <lineage>
        <taxon>Eukaryota</taxon>
        <taxon>Fungi</taxon>
        <taxon>Dikarya</taxon>
        <taxon>Basidiomycota</taxon>
        <taxon>Agaricomycotina</taxon>
        <taxon>Agaricomycetes</taxon>
        <taxon>Agaricomycetidae</taxon>
        <taxon>Agaricales</taxon>
        <taxon>Agaricineae</taxon>
        <taxon>Strophariaceae</taxon>
        <taxon>Hypholoma</taxon>
    </lineage>
</organism>
<proteinExistence type="inferred from homology"/>
<feature type="coiled-coil region" evidence="4">
    <location>
        <begin position="813"/>
        <end position="840"/>
    </location>
</feature>
<feature type="coiled-coil region" evidence="4">
    <location>
        <begin position="285"/>
        <end position="319"/>
    </location>
</feature>
<dbReference type="GO" id="GO:0030915">
    <property type="term" value="C:Smc5-Smc6 complex"/>
    <property type="evidence" value="ECO:0007669"/>
    <property type="project" value="TreeGrafter"/>
</dbReference>
<dbReference type="STRING" id="945553.A0A0D2QD66"/>
<dbReference type="SUPFAM" id="SSF52540">
    <property type="entry name" value="P-loop containing nucleoside triphosphate hydrolases"/>
    <property type="match status" value="1"/>
</dbReference>
<dbReference type="Gene3D" id="3.40.50.300">
    <property type="entry name" value="P-loop containing nucleotide triphosphate hydrolases"/>
    <property type="match status" value="2"/>
</dbReference>